<comment type="function">
    <text evidence="9">Catalyzes hydrolysis of the D-alanyl-D-alanine dipeptide.</text>
</comment>
<evidence type="ECO:0000256" key="5">
    <source>
        <dbReference type="ARBA" id="ARBA00022833"/>
    </source>
</evidence>
<comment type="catalytic activity">
    <reaction evidence="1 9">
        <text>D-alanyl-D-alanine + H2O = 2 D-alanine</text>
        <dbReference type="Rhea" id="RHEA:20661"/>
        <dbReference type="ChEBI" id="CHEBI:15377"/>
        <dbReference type="ChEBI" id="CHEBI:57416"/>
        <dbReference type="ChEBI" id="CHEBI:57822"/>
        <dbReference type="EC" id="3.4.13.22"/>
    </reaction>
</comment>
<name>A0ABP6LHS5_9ACTN</name>
<feature type="site" description="Transition state stabilizer" evidence="9">
    <location>
        <position position="109"/>
    </location>
</feature>
<feature type="binding site" evidence="9">
    <location>
        <position position="137"/>
    </location>
    <ligand>
        <name>Zn(2+)</name>
        <dbReference type="ChEBI" id="CHEBI:29105"/>
        <note>catalytic</note>
    </ligand>
</feature>
<accession>A0ABP6LHS5</accession>
<sequence>MRPSLRAAVFAATALAVAGSSFGGLSSPAHAVPPVSPAAAADGLVDVRTVVPGAIVDLRYATSDNFTKTRLYPSDARCLVHRSMAPGLAKAAAQLRDKGLRLVFWDCYRPHSAQVKMWQVVPNPAWVAKPGGKATSHEAGRSVDVTLAARAGRRLDMGTGFDDFTPASHANASGISAVAQRNRATLRQAMASGGIAQYEGEWWHYDGPGSGSPRPHLRAPVN</sequence>
<dbReference type="PANTHER" id="PTHR43126">
    <property type="entry name" value="D-ALANYL-D-ALANINE DIPEPTIDASE"/>
    <property type="match status" value="1"/>
</dbReference>
<dbReference type="CDD" id="cd14840">
    <property type="entry name" value="D-Ala-D-Ala_dipeptidase_Aad"/>
    <property type="match status" value="1"/>
</dbReference>
<feature type="binding site" evidence="9">
    <location>
        <position position="204"/>
    </location>
    <ligand>
        <name>Zn(2+)</name>
        <dbReference type="ChEBI" id="CHEBI:29105"/>
        <note>catalytic</note>
    </ligand>
</feature>
<dbReference type="InterPro" id="IPR009045">
    <property type="entry name" value="Zn_M74/Hedgehog-like"/>
</dbReference>
<keyword evidence="8" id="KW-0961">Cell wall biogenesis/degradation</keyword>
<evidence type="ECO:0000256" key="9">
    <source>
        <dbReference type="HAMAP-Rule" id="MF_01924"/>
    </source>
</evidence>
<dbReference type="Pfam" id="PF01427">
    <property type="entry name" value="Peptidase_M15"/>
    <property type="match status" value="1"/>
</dbReference>
<keyword evidence="3 9" id="KW-0479">Metal-binding</keyword>
<evidence type="ECO:0000256" key="4">
    <source>
        <dbReference type="ARBA" id="ARBA00022801"/>
    </source>
</evidence>
<keyword evidence="5 9" id="KW-0862">Zinc</keyword>
<dbReference type="Gene3D" id="3.30.1380.10">
    <property type="match status" value="1"/>
</dbReference>
<keyword evidence="7 9" id="KW-0482">Metalloprotease</keyword>
<feature type="binding site" evidence="9">
    <location>
        <position position="144"/>
    </location>
    <ligand>
        <name>Zn(2+)</name>
        <dbReference type="ChEBI" id="CHEBI:29105"/>
        <note>catalytic</note>
    </ligand>
</feature>
<evidence type="ECO:0000256" key="8">
    <source>
        <dbReference type="ARBA" id="ARBA00023316"/>
    </source>
</evidence>
<organism evidence="11 12">
    <name type="scientific">Gordonia defluvii</name>
    <dbReference type="NCBI Taxonomy" id="283718"/>
    <lineage>
        <taxon>Bacteria</taxon>
        <taxon>Bacillati</taxon>
        <taxon>Actinomycetota</taxon>
        <taxon>Actinomycetes</taxon>
        <taxon>Mycobacteriales</taxon>
        <taxon>Gordoniaceae</taxon>
        <taxon>Gordonia</taxon>
    </lineage>
</organism>
<feature type="active site" description="Proton donor/acceptor" evidence="9">
    <location>
        <position position="201"/>
    </location>
</feature>
<gene>
    <name evidence="11" type="ORF">GCM10010528_21820</name>
</gene>
<feature type="chain" id="PRO_5046650969" description="D-alanyl-D-alanine dipeptidase" evidence="10">
    <location>
        <begin position="32"/>
        <end position="222"/>
    </location>
</feature>
<protein>
    <recommendedName>
        <fullName evidence="9">D-alanyl-D-alanine dipeptidase</fullName>
        <shortName evidence="9">D-Ala-D-Ala dipeptidase</shortName>
        <ecNumber evidence="9">3.4.13.22</ecNumber>
    </recommendedName>
</protein>
<evidence type="ECO:0000256" key="1">
    <source>
        <dbReference type="ARBA" id="ARBA00001362"/>
    </source>
</evidence>
<dbReference type="HAMAP" id="MF_01924">
    <property type="entry name" value="A_A_dipeptidase"/>
    <property type="match status" value="1"/>
</dbReference>
<evidence type="ECO:0000313" key="11">
    <source>
        <dbReference type="EMBL" id="GAA3041081.1"/>
    </source>
</evidence>
<feature type="signal peptide" evidence="10">
    <location>
        <begin position="1"/>
        <end position="31"/>
    </location>
</feature>
<dbReference type="InterPro" id="IPR000755">
    <property type="entry name" value="A_A_dipeptidase"/>
</dbReference>
<proteinExistence type="inferred from homology"/>
<evidence type="ECO:0000256" key="2">
    <source>
        <dbReference type="ARBA" id="ARBA00022670"/>
    </source>
</evidence>
<keyword evidence="2 9" id="KW-0645">Protease</keyword>
<keyword evidence="4 9" id="KW-0378">Hydrolase</keyword>
<reference evidence="12" key="1">
    <citation type="journal article" date="2019" name="Int. J. Syst. Evol. Microbiol.">
        <title>The Global Catalogue of Microorganisms (GCM) 10K type strain sequencing project: providing services to taxonomists for standard genome sequencing and annotation.</title>
        <authorList>
            <consortium name="The Broad Institute Genomics Platform"/>
            <consortium name="The Broad Institute Genome Sequencing Center for Infectious Disease"/>
            <person name="Wu L."/>
            <person name="Ma J."/>
        </authorList>
    </citation>
    <scope>NUCLEOTIDE SEQUENCE [LARGE SCALE GENOMIC DNA]</scope>
    <source>
        <strain evidence="12">JCM 14234</strain>
    </source>
</reference>
<keyword evidence="6 9" id="KW-0224">Dipeptidase</keyword>
<dbReference type="PANTHER" id="PTHR43126:SF1">
    <property type="entry name" value="D-ALANYL-D-ALANINE DIPEPTIDASE"/>
    <property type="match status" value="1"/>
</dbReference>
<dbReference type="RefSeq" id="WP_290707300.1">
    <property type="nucleotide sequence ID" value="NZ_BAAAVS010000026.1"/>
</dbReference>
<comment type="similarity">
    <text evidence="9">Belongs to the peptidase M15D family.</text>
</comment>
<keyword evidence="10" id="KW-0732">Signal</keyword>
<evidence type="ECO:0000313" key="12">
    <source>
        <dbReference type="Proteomes" id="UP001501035"/>
    </source>
</evidence>
<dbReference type="EMBL" id="BAAAVS010000026">
    <property type="protein sequence ID" value="GAA3041081.1"/>
    <property type="molecule type" value="Genomic_DNA"/>
</dbReference>
<dbReference type="Proteomes" id="UP001501035">
    <property type="component" value="Unassembled WGS sequence"/>
</dbReference>
<evidence type="ECO:0000256" key="3">
    <source>
        <dbReference type="ARBA" id="ARBA00022723"/>
    </source>
</evidence>
<evidence type="ECO:0000256" key="7">
    <source>
        <dbReference type="ARBA" id="ARBA00023049"/>
    </source>
</evidence>
<dbReference type="EC" id="3.4.13.22" evidence="9"/>
<comment type="caution">
    <text evidence="11">The sequence shown here is derived from an EMBL/GenBank/DDBJ whole genome shotgun (WGS) entry which is preliminary data.</text>
</comment>
<evidence type="ECO:0000256" key="6">
    <source>
        <dbReference type="ARBA" id="ARBA00022997"/>
    </source>
</evidence>
<keyword evidence="12" id="KW-1185">Reference proteome</keyword>
<dbReference type="SUPFAM" id="SSF55166">
    <property type="entry name" value="Hedgehog/DD-peptidase"/>
    <property type="match status" value="1"/>
</dbReference>
<comment type="cofactor">
    <cofactor evidence="9">
        <name>Zn(2+)</name>
        <dbReference type="ChEBI" id="CHEBI:29105"/>
    </cofactor>
    <text evidence="9">Binds 1 zinc ion per subunit.</text>
</comment>
<evidence type="ECO:0000256" key="10">
    <source>
        <dbReference type="SAM" id="SignalP"/>
    </source>
</evidence>